<reference evidence="2 3" key="1">
    <citation type="submission" date="2019-04" db="EMBL/GenBank/DDBJ databases">
        <title>Herbidospora sp. NEAU-GS14.nov., a novel actinomycete isolated from soil.</title>
        <authorList>
            <person name="Han L."/>
        </authorList>
    </citation>
    <scope>NUCLEOTIDE SEQUENCE [LARGE SCALE GENOMIC DNA]</scope>
    <source>
        <strain evidence="2 3">NEAU-GS14</strain>
    </source>
</reference>
<name>A0A4U3M9G9_9ACTN</name>
<dbReference type="InterPro" id="IPR021145">
    <property type="entry name" value="Portal_protein_SPP1_Gp6-like"/>
</dbReference>
<feature type="compositionally biased region" description="Basic and acidic residues" evidence="1">
    <location>
        <begin position="514"/>
        <end position="523"/>
    </location>
</feature>
<dbReference type="EMBL" id="SZQA01000033">
    <property type="protein sequence ID" value="TKK84714.1"/>
    <property type="molecule type" value="Genomic_DNA"/>
</dbReference>
<keyword evidence="3" id="KW-1185">Reference proteome</keyword>
<sequence length="523" mass="58531">MSRYARNWAWWMGMHWTHRRAPGEPQLTFNYTQALSDYKNNFSFSRGVTFSAAKQYQHIIPALVNRIWERDNDKATVLAEVAQNGGVTGDAFAKIAYDPAWVDSARNVHPGRVRILPLNPSTCFPEWHPHDRERLVRFKLKYRFWGTNLEGTRQVFTYTEVLTDDTVEEYVNDELIDRRPNRLGQIPVVHIPNISVSGSPWGISDIENLIALNREYNEKATEISDIVNYHSQPITVMQGAKNPSTEVGAHKVWHVPQEAKVYTLENGVDLVGPLQYMELIKRAMHEMSGVPETALGQQQAISNTSGVALAIQYLPLMSQHEAKVRNYSVGLRKINELALRTLFLFEPETLLYDPDTDGIIEPGQPSVIDPTDPLVYRTECHWPPPLPVDTLIKLNEIQLKMGLGLESKRGALKDLGTEFPDEKAAEIFEELRNDAIEQGALEFIRAQINSAILAMTGMTPQGENAPAPPTGANSDSASAPPTNPVANQATVMAGTEHKIMTELVTLAHGSRTPQRRDPDTDSA</sequence>
<evidence type="ECO:0000313" key="2">
    <source>
        <dbReference type="EMBL" id="TKK84714.1"/>
    </source>
</evidence>
<feature type="region of interest" description="Disordered" evidence="1">
    <location>
        <begin position="459"/>
        <end position="523"/>
    </location>
</feature>
<dbReference type="Pfam" id="PF05133">
    <property type="entry name" value="SPP1_portal"/>
    <property type="match status" value="1"/>
</dbReference>
<evidence type="ECO:0000256" key="1">
    <source>
        <dbReference type="SAM" id="MobiDB-lite"/>
    </source>
</evidence>
<dbReference type="AlphaFoldDB" id="A0A4U3M9G9"/>
<accession>A0A4U3M9G9</accession>
<feature type="compositionally biased region" description="Polar residues" evidence="1">
    <location>
        <begin position="471"/>
        <end position="490"/>
    </location>
</feature>
<gene>
    <name evidence="2" type="ORF">FDA94_29270</name>
</gene>
<evidence type="ECO:0000313" key="3">
    <source>
        <dbReference type="Proteomes" id="UP000308705"/>
    </source>
</evidence>
<dbReference type="Proteomes" id="UP000308705">
    <property type="component" value="Unassembled WGS sequence"/>
</dbReference>
<protein>
    <submittedName>
        <fullName evidence="2">Phage portal protein</fullName>
    </submittedName>
</protein>
<comment type="caution">
    <text evidence="2">The sequence shown here is derived from an EMBL/GenBank/DDBJ whole genome shotgun (WGS) entry which is preliminary data.</text>
</comment>
<proteinExistence type="predicted"/>
<dbReference type="OrthoDB" id="1780383at2"/>
<organism evidence="2 3">
    <name type="scientific">Herbidospora galbida</name>
    <dbReference type="NCBI Taxonomy" id="2575442"/>
    <lineage>
        <taxon>Bacteria</taxon>
        <taxon>Bacillati</taxon>
        <taxon>Actinomycetota</taxon>
        <taxon>Actinomycetes</taxon>
        <taxon>Streptosporangiales</taxon>
        <taxon>Streptosporangiaceae</taxon>
        <taxon>Herbidospora</taxon>
    </lineage>
</organism>